<comment type="caution">
    <text evidence="2">The sequence shown here is derived from an EMBL/GenBank/DDBJ whole genome shotgun (WGS) entry which is preliminary data.</text>
</comment>
<name>A0ABD3SSY5_9STRA</name>
<sequence>MITMSSSSLFALSIVFLRLIDDSYSFHPYYSTPLISSSSYNRRRHHDFAATLDGATVEVEHPSGGPEVVVAVTDASGYEADLFVSQLDMAGLMSCHGILHASGCRSLSDVRELTRDQMLSMGAVSSDREIMIGISTMDRDENNDENENENYVFSHPRSSSSSSMLFTTFVDGGDGIGSHQHPSMDDVSFDFEVICAENEIFKGRLFTLDQCNRLKRMSEYHAYDTSNYEWRGMACKTVPGFLPAIDVAFRRLLRELYTLYPGIRQPTGEGGDEGGNIRFESDSEPHLVKYAGKSSGSPLHVDTEHVSITINVLLSDSSDFGGGGTYIPAIDRTIMLEQGQMLIHPGCLAHAGADITHGVRQILVAFVECR</sequence>
<evidence type="ECO:0000256" key="1">
    <source>
        <dbReference type="SAM" id="SignalP"/>
    </source>
</evidence>
<feature type="signal peptide" evidence="1">
    <location>
        <begin position="1"/>
        <end position="25"/>
    </location>
</feature>
<dbReference type="Gene3D" id="2.60.120.620">
    <property type="entry name" value="q2cbj1_9rhob like domain"/>
    <property type="match status" value="1"/>
</dbReference>
<proteinExistence type="predicted"/>
<keyword evidence="1" id="KW-0732">Signal</keyword>
<dbReference type="Proteomes" id="UP001530377">
    <property type="component" value="Unassembled WGS sequence"/>
</dbReference>
<reference evidence="2 3" key="1">
    <citation type="submission" date="2024-10" db="EMBL/GenBank/DDBJ databases">
        <title>Updated reference genomes for cyclostephanoid diatoms.</title>
        <authorList>
            <person name="Roberts W.R."/>
            <person name="Alverson A.J."/>
        </authorList>
    </citation>
    <scope>NUCLEOTIDE SEQUENCE [LARGE SCALE GENOMIC DNA]</scope>
    <source>
        <strain evidence="2 3">AJA228-03</strain>
    </source>
</reference>
<dbReference type="AlphaFoldDB" id="A0ABD3SSY5"/>
<gene>
    <name evidence="2" type="ORF">ACHAXA_005078</name>
</gene>
<evidence type="ECO:0000313" key="2">
    <source>
        <dbReference type="EMBL" id="KAL3827332.1"/>
    </source>
</evidence>
<feature type="chain" id="PRO_5044843392" description="Fe2OG dioxygenase domain-containing protein" evidence="1">
    <location>
        <begin position="26"/>
        <end position="370"/>
    </location>
</feature>
<organism evidence="2 3">
    <name type="scientific">Cyclostephanos tholiformis</name>
    <dbReference type="NCBI Taxonomy" id="382380"/>
    <lineage>
        <taxon>Eukaryota</taxon>
        <taxon>Sar</taxon>
        <taxon>Stramenopiles</taxon>
        <taxon>Ochrophyta</taxon>
        <taxon>Bacillariophyta</taxon>
        <taxon>Coscinodiscophyceae</taxon>
        <taxon>Thalassiosirophycidae</taxon>
        <taxon>Stephanodiscales</taxon>
        <taxon>Stephanodiscaceae</taxon>
        <taxon>Cyclostephanos</taxon>
    </lineage>
</organism>
<evidence type="ECO:0000313" key="3">
    <source>
        <dbReference type="Proteomes" id="UP001530377"/>
    </source>
</evidence>
<evidence type="ECO:0008006" key="4">
    <source>
        <dbReference type="Google" id="ProtNLM"/>
    </source>
</evidence>
<dbReference type="EMBL" id="JALLPB020000005">
    <property type="protein sequence ID" value="KAL3827332.1"/>
    <property type="molecule type" value="Genomic_DNA"/>
</dbReference>
<protein>
    <recommendedName>
        <fullName evidence="4">Fe2OG dioxygenase domain-containing protein</fullName>
    </recommendedName>
</protein>
<accession>A0ABD3SSY5</accession>
<keyword evidence="3" id="KW-1185">Reference proteome</keyword>